<proteinExistence type="predicted"/>
<protein>
    <submittedName>
        <fullName evidence="1">Uncharacterized protein</fullName>
    </submittedName>
</protein>
<evidence type="ECO:0000313" key="3">
    <source>
        <dbReference type="Proteomes" id="UP001152797"/>
    </source>
</evidence>
<dbReference type="EMBL" id="CAMXCT020002113">
    <property type="protein sequence ID" value="CAL1149171.1"/>
    <property type="molecule type" value="Genomic_DNA"/>
</dbReference>
<sequence>MKTTFGNGLEIFVPEQVCKPRDKMSTRLSPSTVSERPLLTASPDEECLSFKSLWALVHNCHLRLHVEPESLHCCWNDLKNSYKRADFQPALLLGIVMSQAAHGPFLSGSNQWTKQQTAQMIAKTIGHSEFQTLREAMLKDRYGDTNGVPETPADIPELDSVENLPIYAKQKSWFQAVIALYRLALDWSLNSLILGRAVELSTGNDEMGNVEMEDEFWQDCFSL</sequence>
<accession>A0A9P1G1A3</accession>
<evidence type="ECO:0000313" key="2">
    <source>
        <dbReference type="EMBL" id="CAL4783108.1"/>
    </source>
</evidence>
<comment type="caution">
    <text evidence="1">The sequence shown here is derived from an EMBL/GenBank/DDBJ whole genome shotgun (WGS) entry which is preliminary data.</text>
</comment>
<reference evidence="1" key="1">
    <citation type="submission" date="2022-10" db="EMBL/GenBank/DDBJ databases">
        <authorList>
            <person name="Chen Y."/>
            <person name="Dougan E. K."/>
            <person name="Chan C."/>
            <person name="Rhodes N."/>
            <person name="Thang M."/>
        </authorList>
    </citation>
    <scope>NUCLEOTIDE SEQUENCE</scope>
</reference>
<organism evidence="1">
    <name type="scientific">Cladocopium goreaui</name>
    <dbReference type="NCBI Taxonomy" id="2562237"/>
    <lineage>
        <taxon>Eukaryota</taxon>
        <taxon>Sar</taxon>
        <taxon>Alveolata</taxon>
        <taxon>Dinophyceae</taxon>
        <taxon>Suessiales</taxon>
        <taxon>Symbiodiniaceae</taxon>
        <taxon>Cladocopium</taxon>
    </lineage>
</organism>
<dbReference type="EMBL" id="CAMXCT030002113">
    <property type="protein sequence ID" value="CAL4783108.1"/>
    <property type="molecule type" value="Genomic_DNA"/>
</dbReference>
<dbReference type="Proteomes" id="UP001152797">
    <property type="component" value="Unassembled WGS sequence"/>
</dbReference>
<gene>
    <name evidence="1" type="ORF">C1SCF055_LOCUS22322</name>
</gene>
<dbReference type="AlphaFoldDB" id="A0A9P1G1A3"/>
<name>A0A9P1G1A3_9DINO</name>
<reference evidence="2 3" key="2">
    <citation type="submission" date="2024-05" db="EMBL/GenBank/DDBJ databases">
        <authorList>
            <person name="Chen Y."/>
            <person name="Shah S."/>
            <person name="Dougan E. K."/>
            <person name="Thang M."/>
            <person name="Chan C."/>
        </authorList>
    </citation>
    <scope>NUCLEOTIDE SEQUENCE [LARGE SCALE GENOMIC DNA]</scope>
</reference>
<keyword evidence="3" id="KW-1185">Reference proteome</keyword>
<dbReference type="EMBL" id="CAMXCT010002113">
    <property type="protein sequence ID" value="CAI3995796.1"/>
    <property type="molecule type" value="Genomic_DNA"/>
</dbReference>
<evidence type="ECO:0000313" key="1">
    <source>
        <dbReference type="EMBL" id="CAI3995796.1"/>
    </source>
</evidence>